<name>A0AAV7M224_PLEWA</name>
<feature type="compositionally biased region" description="Basic and acidic residues" evidence="1">
    <location>
        <begin position="16"/>
        <end position="25"/>
    </location>
</feature>
<dbReference type="EMBL" id="JANPWB010000014">
    <property type="protein sequence ID" value="KAJ1095928.1"/>
    <property type="molecule type" value="Genomic_DNA"/>
</dbReference>
<accession>A0AAV7M224</accession>
<dbReference type="Proteomes" id="UP001066276">
    <property type="component" value="Chromosome 10"/>
</dbReference>
<comment type="caution">
    <text evidence="2">The sequence shown here is derived from an EMBL/GenBank/DDBJ whole genome shotgun (WGS) entry which is preliminary data.</text>
</comment>
<gene>
    <name evidence="2" type="ORF">NDU88_001078</name>
</gene>
<feature type="region of interest" description="Disordered" evidence="1">
    <location>
        <begin position="1"/>
        <end position="67"/>
    </location>
</feature>
<feature type="non-terminal residue" evidence="2">
    <location>
        <position position="67"/>
    </location>
</feature>
<evidence type="ECO:0000313" key="2">
    <source>
        <dbReference type="EMBL" id="KAJ1095928.1"/>
    </source>
</evidence>
<evidence type="ECO:0000313" key="3">
    <source>
        <dbReference type="Proteomes" id="UP001066276"/>
    </source>
</evidence>
<sequence>DKRGGSSGRGPLQETALKHIPESGSHKRSLTSPQTPLRPQALTCAPRHPPPDGAQATFIPSQDLEHT</sequence>
<keyword evidence="3" id="KW-1185">Reference proteome</keyword>
<dbReference type="AlphaFoldDB" id="A0AAV7M224"/>
<reference evidence="2" key="1">
    <citation type="journal article" date="2022" name="bioRxiv">
        <title>Sequencing and chromosome-scale assembly of the giantPleurodeles waltlgenome.</title>
        <authorList>
            <person name="Brown T."/>
            <person name="Elewa A."/>
            <person name="Iarovenko S."/>
            <person name="Subramanian E."/>
            <person name="Araus A.J."/>
            <person name="Petzold A."/>
            <person name="Susuki M."/>
            <person name="Suzuki K.-i.T."/>
            <person name="Hayashi T."/>
            <person name="Toyoda A."/>
            <person name="Oliveira C."/>
            <person name="Osipova E."/>
            <person name="Leigh N.D."/>
            <person name="Simon A."/>
            <person name="Yun M.H."/>
        </authorList>
    </citation>
    <scope>NUCLEOTIDE SEQUENCE</scope>
    <source>
        <strain evidence="2">20211129_DDA</strain>
        <tissue evidence="2">Liver</tissue>
    </source>
</reference>
<proteinExistence type="predicted"/>
<protein>
    <submittedName>
        <fullName evidence="2">Uncharacterized protein</fullName>
    </submittedName>
</protein>
<organism evidence="2 3">
    <name type="scientific">Pleurodeles waltl</name>
    <name type="common">Iberian ribbed newt</name>
    <dbReference type="NCBI Taxonomy" id="8319"/>
    <lineage>
        <taxon>Eukaryota</taxon>
        <taxon>Metazoa</taxon>
        <taxon>Chordata</taxon>
        <taxon>Craniata</taxon>
        <taxon>Vertebrata</taxon>
        <taxon>Euteleostomi</taxon>
        <taxon>Amphibia</taxon>
        <taxon>Batrachia</taxon>
        <taxon>Caudata</taxon>
        <taxon>Salamandroidea</taxon>
        <taxon>Salamandridae</taxon>
        <taxon>Pleurodelinae</taxon>
        <taxon>Pleurodeles</taxon>
    </lineage>
</organism>
<evidence type="ECO:0000256" key="1">
    <source>
        <dbReference type="SAM" id="MobiDB-lite"/>
    </source>
</evidence>
<feature type="non-terminal residue" evidence="2">
    <location>
        <position position="1"/>
    </location>
</feature>